<dbReference type="EMBL" id="KK424563">
    <property type="protein sequence ID" value="KFQ87441.1"/>
    <property type="molecule type" value="Genomic_DNA"/>
</dbReference>
<dbReference type="AlphaFoldDB" id="A0A091UA99"/>
<feature type="region of interest" description="Disordered" evidence="3">
    <location>
        <begin position="394"/>
        <end position="424"/>
    </location>
</feature>
<dbReference type="GO" id="GO:0005634">
    <property type="term" value="C:nucleus"/>
    <property type="evidence" value="ECO:0007669"/>
    <property type="project" value="TreeGrafter"/>
</dbReference>
<evidence type="ECO:0000313" key="4">
    <source>
        <dbReference type="EMBL" id="KFQ87441.1"/>
    </source>
</evidence>
<keyword evidence="5" id="KW-1185">Reference proteome</keyword>
<evidence type="ECO:0000256" key="3">
    <source>
        <dbReference type="SAM" id="MobiDB-lite"/>
    </source>
</evidence>
<protein>
    <submittedName>
        <fullName evidence="4">Disks large-associated protein 5</fullName>
    </submittedName>
</protein>
<dbReference type="Pfam" id="PF03359">
    <property type="entry name" value="GKAP"/>
    <property type="match status" value="1"/>
</dbReference>
<dbReference type="GO" id="GO:0008017">
    <property type="term" value="F:microtubule binding"/>
    <property type="evidence" value="ECO:0007669"/>
    <property type="project" value="TreeGrafter"/>
</dbReference>
<feature type="region of interest" description="Disordered" evidence="3">
    <location>
        <begin position="159"/>
        <end position="197"/>
    </location>
</feature>
<dbReference type="OrthoDB" id="10023951at2759"/>
<accession>A0A091UA99</accession>
<evidence type="ECO:0000256" key="1">
    <source>
        <dbReference type="ARBA" id="ARBA00008839"/>
    </source>
</evidence>
<proteinExistence type="inferred from homology"/>
<feature type="compositionally biased region" description="Basic and acidic residues" evidence="3">
    <location>
        <begin position="283"/>
        <end position="301"/>
    </location>
</feature>
<dbReference type="GO" id="GO:0007059">
    <property type="term" value="P:chromosome segregation"/>
    <property type="evidence" value="ECO:0007669"/>
    <property type="project" value="TreeGrafter"/>
</dbReference>
<feature type="non-terminal residue" evidence="4">
    <location>
        <position position="1"/>
    </location>
</feature>
<feature type="compositionally biased region" description="Low complexity" evidence="3">
    <location>
        <begin position="176"/>
        <end position="187"/>
    </location>
</feature>
<dbReference type="GO" id="GO:0007346">
    <property type="term" value="P:regulation of mitotic cell cycle"/>
    <property type="evidence" value="ECO:0007669"/>
    <property type="project" value="TreeGrafter"/>
</dbReference>
<dbReference type="PANTHER" id="PTHR12353">
    <property type="entry name" value="DISKS LARGE-ASSOCIATED PROTEIN DAP SAP90/PSD-95-ASSOCIATED PROTEIN"/>
    <property type="match status" value="1"/>
</dbReference>
<evidence type="ECO:0000313" key="5">
    <source>
        <dbReference type="Proteomes" id="UP000053700"/>
    </source>
</evidence>
<feature type="coiled-coil region" evidence="2">
    <location>
        <begin position="80"/>
        <end position="116"/>
    </location>
</feature>
<sequence length="677" mass="76198">SQFASRYKKDLSTETLRAKVARRKSMLQKENRHKLFEKGRQFGLADVNVQLSKERGISQLNETNEMCSRENSSVKQKQSTNAATKRINERKEMLQRYKEEKELRKLREQREKAKKGVFKVGLYRPAVPGFLSRVPEDPVIVKPKEKAAPAFSGRITRSKAKNQEEKTVIPTASKHSTVSRTARTSRGSGRKHMSTDKAAEKEKALKSLELTFLTVLQTAVQTTSNVRVTRAAASAARQMLKTTATTAATTGKCLPSSHLPLKKQNSNQSQRKTANVGKQKKAVKPDITEVTPSKHEVDKNAQLDPAMKGSTANSKHSVSVELQQEQTLSENKTNSAPGRPRTRSFAPQNFVFQPLNGLATYKVTPMTPSRANAFLTPDAFWDFSKSPVNIIEKSSETKAQEPNLKSQISPAGKDIQEQETTTSLEGEKGRKFTFSLLFFHQILNKCLSYFSASESDEKVSIQRSDETIPVSTDTTALETESDDIREQEHDVLYFRNILRSETEKLMSQCLQWDGKFELDIPEDAKDLIRTTIGQTRLLIAERFKQFEGLVDNCEFKRGEKETTCTDLDGFWDMINFQIEDVNKKFDDLKKLQDNEWQPLDVPSKAIVKKKTIPNGVSKPKLGAAGRTAARNRLAAIKAAMRDKMKHDGAADCTQEKLPEVEKVVFEAGFFRIESPVK</sequence>
<dbReference type="GO" id="GO:0031616">
    <property type="term" value="C:spindle pole centrosome"/>
    <property type="evidence" value="ECO:0007669"/>
    <property type="project" value="TreeGrafter"/>
</dbReference>
<feature type="compositionally biased region" description="Polar residues" evidence="3">
    <location>
        <begin position="263"/>
        <end position="273"/>
    </location>
</feature>
<dbReference type="GO" id="GO:0007052">
    <property type="term" value="P:mitotic spindle organization"/>
    <property type="evidence" value="ECO:0007669"/>
    <property type="project" value="TreeGrafter"/>
</dbReference>
<dbReference type="InterPro" id="IPR005026">
    <property type="entry name" value="SAPAP"/>
</dbReference>
<dbReference type="GO" id="GO:0005737">
    <property type="term" value="C:cytoplasm"/>
    <property type="evidence" value="ECO:0007669"/>
    <property type="project" value="TreeGrafter"/>
</dbReference>
<comment type="similarity">
    <text evidence="1">Belongs to the SAPAP family.</text>
</comment>
<feature type="region of interest" description="Disordered" evidence="3">
    <location>
        <begin position="250"/>
        <end position="345"/>
    </location>
</feature>
<name>A0A091UA99_PHORB</name>
<organism evidence="4 5">
    <name type="scientific">Phoenicopterus ruber ruber</name>
    <dbReference type="NCBI Taxonomy" id="9218"/>
    <lineage>
        <taxon>Eukaryota</taxon>
        <taxon>Metazoa</taxon>
        <taxon>Chordata</taxon>
        <taxon>Craniata</taxon>
        <taxon>Vertebrata</taxon>
        <taxon>Euteleostomi</taxon>
        <taxon>Archelosauria</taxon>
        <taxon>Archosauria</taxon>
        <taxon>Dinosauria</taxon>
        <taxon>Saurischia</taxon>
        <taxon>Theropoda</taxon>
        <taxon>Coelurosauria</taxon>
        <taxon>Aves</taxon>
        <taxon>Neognathae</taxon>
        <taxon>Neoaves</taxon>
        <taxon>Mirandornithes</taxon>
        <taxon>Phoenicopteriformes</taxon>
        <taxon>Phoenicopteridae</taxon>
        <taxon>Phoenicopterus</taxon>
    </lineage>
</organism>
<gene>
    <name evidence="4" type="ORF">N337_02837</name>
</gene>
<keyword evidence="2" id="KW-0175">Coiled coil</keyword>
<evidence type="ECO:0000256" key="2">
    <source>
        <dbReference type="SAM" id="Coils"/>
    </source>
</evidence>
<dbReference type="GO" id="GO:0023052">
    <property type="term" value="P:signaling"/>
    <property type="evidence" value="ECO:0007669"/>
    <property type="project" value="InterPro"/>
</dbReference>
<reference evidence="4 5" key="1">
    <citation type="submission" date="2014-04" db="EMBL/GenBank/DDBJ databases">
        <title>Genome evolution of avian class.</title>
        <authorList>
            <person name="Zhang G."/>
            <person name="Li C."/>
        </authorList>
    </citation>
    <scope>NUCLEOTIDE SEQUENCE [LARGE SCALE GENOMIC DNA]</scope>
    <source>
        <strain evidence="4">BGI_N337</strain>
    </source>
</reference>
<feature type="non-terminal residue" evidence="4">
    <location>
        <position position="677"/>
    </location>
</feature>
<dbReference type="PANTHER" id="PTHR12353:SF1">
    <property type="entry name" value="DISKS LARGE-ASSOCIATED PROTEIN 5"/>
    <property type="match status" value="1"/>
</dbReference>
<dbReference type="Proteomes" id="UP000053700">
    <property type="component" value="Unassembled WGS sequence"/>
</dbReference>
<dbReference type="GO" id="GO:0051642">
    <property type="term" value="P:centrosome localization"/>
    <property type="evidence" value="ECO:0007669"/>
    <property type="project" value="TreeGrafter"/>
</dbReference>
<feature type="compositionally biased region" description="Polar residues" evidence="3">
    <location>
        <begin position="310"/>
        <end position="336"/>
    </location>
</feature>
<dbReference type="GO" id="GO:0051382">
    <property type="term" value="P:kinetochore assembly"/>
    <property type="evidence" value="ECO:0007669"/>
    <property type="project" value="TreeGrafter"/>
</dbReference>